<dbReference type="SUPFAM" id="SSF48179">
    <property type="entry name" value="6-phosphogluconate dehydrogenase C-terminal domain-like"/>
    <property type="match status" value="1"/>
</dbReference>
<proteinExistence type="inferred from homology"/>
<comment type="similarity">
    <text evidence="2">Belongs to the HIBADH-related family.</text>
</comment>
<accession>A0ABW4SU81</accession>
<dbReference type="InterPro" id="IPR008927">
    <property type="entry name" value="6-PGluconate_DH-like_C_sf"/>
</dbReference>
<dbReference type="EMBL" id="JBHUFV010000022">
    <property type="protein sequence ID" value="MFD1932766.1"/>
    <property type="molecule type" value="Genomic_DNA"/>
</dbReference>
<dbReference type="Pfam" id="PF03446">
    <property type="entry name" value="NAD_binding_2"/>
    <property type="match status" value="1"/>
</dbReference>
<dbReference type="Gene3D" id="1.10.1040.10">
    <property type="entry name" value="N-(1-d-carboxylethyl)-l-norvaline Dehydrogenase, domain 2"/>
    <property type="match status" value="1"/>
</dbReference>
<dbReference type="InterPro" id="IPR004849">
    <property type="entry name" value="6DGDH_YqeC"/>
</dbReference>
<evidence type="ECO:0000256" key="4">
    <source>
        <dbReference type="ARBA" id="ARBA00023064"/>
    </source>
</evidence>
<dbReference type="InterPro" id="IPR036291">
    <property type="entry name" value="NAD(P)-bd_dom_sf"/>
</dbReference>
<evidence type="ECO:0000256" key="5">
    <source>
        <dbReference type="SAM" id="MobiDB-lite"/>
    </source>
</evidence>
<dbReference type="InterPro" id="IPR006114">
    <property type="entry name" value="6PGDH_C"/>
</dbReference>
<comment type="caution">
    <text evidence="7">The sequence shown here is derived from an EMBL/GenBank/DDBJ whole genome shotgun (WGS) entry which is preliminary data.</text>
</comment>
<evidence type="ECO:0000256" key="1">
    <source>
        <dbReference type="ARBA" id="ARBA00008419"/>
    </source>
</evidence>
<dbReference type="GO" id="GO:0016491">
    <property type="term" value="F:oxidoreductase activity"/>
    <property type="evidence" value="ECO:0007669"/>
    <property type="project" value="UniProtKB-KW"/>
</dbReference>
<dbReference type="EC" id="1.1.1.343" evidence="7"/>
<keyword evidence="3 7" id="KW-0560">Oxidoreductase</keyword>
<evidence type="ECO:0000256" key="2">
    <source>
        <dbReference type="ARBA" id="ARBA00009080"/>
    </source>
</evidence>
<dbReference type="SUPFAM" id="SSF51735">
    <property type="entry name" value="NAD(P)-binding Rossmann-fold domains"/>
    <property type="match status" value="1"/>
</dbReference>
<evidence type="ECO:0000256" key="3">
    <source>
        <dbReference type="ARBA" id="ARBA00023002"/>
    </source>
</evidence>
<keyword evidence="4" id="KW-0311">Gluconate utilization</keyword>
<protein>
    <submittedName>
        <fullName evidence="7">Phosphogluconate dehydrogenase (NAD(+)-dependent, decarboxylating)</fullName>
        <ecNumber evidence="7">1.1.1.343</ecNumber>
    </submittedName>
</protein>
<comment type="similarity">
    <text evidence="1">Belongs to the 6-phosphogluconate dehydrogenase family.</text>
</comment>
<evidence type="ECO:0000313" key="8">
    <source>
        <dbReference type="Proteomes" id="UP001597368"/>
    </source>
</evidence>
<dbReference type="InterPro" id="IPR015815">
    <property type="entry name" value="HIBADH-related"/>
</dbReference>
<evidence type="ECO:0000259" key="6">
    <source>
        <dbReference type="SMART" id="SM01350"/>
    </source>
</evidence>
<keyword evidence="8" id="KW-1185">Reference proteome</keyword>
<dbReference type="Pfam" id="PF00393">
    <property type="entry name" value="6PGD"/>
    <property type="match status" value="1"/>
</dbReference>
<dbReference type="PIRSF" id="PIRSF000103">
    <property type="entry name" value="HIBADH"/>
    <property type="match status" value="1"/>
</dbReference>
<dbReference type="NCBIfam" id="NF007161">
    <property type="entry name" value="PRK09599.1"/>
    <property type="match status" value="1"/>
</dbReference>
<dbReference type="RefSeq" id="WP_379572818.1">
    <property type="nucleotide sequence ID" value="NZ_JBHUFV010000022.1"/>
</dbReference>
<gene>
    <name evidence="7" type="primary">gnd</name>
    <name evidence="7" type="ORF">ACFSKW_14915</name>
</gene>
<dbReference type="PROSITE" id="PS00895">
    <property type="entry name" value="3_HYDROXYISOBUT_DH"/>
    <property type="match status" value="1"/>
</dbReference>
<dbReference type="SMART" id="SM01350">
    <property type="entry name" value="6PGD"/>
    <property type="match status" value="1"/>
</dbReference>
<dbReference type="InterPro" id="IPR006115">
    <property type="entry name" value="6PGDH_NADP-bd"/>
</dbReference>
<dbReference type="PRINTS" id="PR00076">
    <property type="entry name" value="6PGDHDRGNASE"/>
</dbReference>
<dbReference type="Gene3D" id="3.40.50.720">
    <property type="entry name" value="NAD(P)-binding Rossmann-like Domain"/>
    <property type="match status" value="1"/>
</dbReference>
<sequence>MQIGMVGLGKMGGNMAERLRRGGHEVVGYDRDPEVSDVASLKELVDRLEAPRAVWVMVPAGGPTQQTVNVLGELLDPGDIVVDGGNSHYVDDQRHAEELKAHGIGFVDCGVSGGVWGLENGYALMCGGDKANVDRLMPVFQTLKPEGEDGFVHAGDVGAGHFAKMVHNGIEYGMMQAYAEGWELLEASDIVKDVRGSFASWRTGTVIRSWLLDLLVRALDDDEHLDALKGYAQDSGEGRWTVQAAVDHAVPLPVITAALYARFSSRQEDSPAMKMVAALRNQFGGHAVTSVDGSHEKGADSPGADVVPPKEAE</sequence>
<name>A0ABW4SU81_9ACTN</name>
<feature type="region of interest" description="Disordered" evidence="5">
    <location>
        <begin position="289"/>
        <end position="313"/>
    </location>
</feature>
<dbReference type="InterPro" id="IPR002204">
    <property type="entry name" value="3-OH-isobutyrate_DH-rel_CS"/>
</dbReference>
<feature type="domain" description="6-phosphogluconate dehydrogenase C-terminal" evidence="6">
    <location>
        <begin position="160"/>
        <end position="294"/>
    </location>
</feature>
<dbReference type="PANTHER" id="PTHR11811">
    <property type="entry name" value="6-PHOSPHOGLUCONATE DEHYDROGENASE"/>
    <property type="match status" value="1"/>
</dbReference>
<dbReference type="NCBIfam" id="TIGR00872">
    <property type="entry name" value="gnd_rel"/>
    <property type="match status" value="1"/>
</dbReference>
<reference evidence="8" key="1">
    <citation type="journal article" date="2019" name="Int. J. Syst. Evol. Microbiol.">
        <title>The Global Catalogue of Microorganisms (GCM) 10K type strain sequencing project: providing services to taxonomists for standard genome sequencing and annotation.</title>
        <authorList>
            <consortium name="The Broad Institute Genomics Platform"/>
            <consortium name="The Broad Institute Genome Sequencing Center for Infectious Disease"/>
            <person name="Wu L."/>
            <person name="Ma J."/>
        </authorList>
    </citation>
    <scope>NUCLEOTIDE SEQUENCE [LARGE SCALE GENOMIC DNA]</scope>
    <source>
        <strain evidence="8">ICMP 6774ER</strain>
    </source>
</reference>
<organism evidence="7 8">
    <name type="scientific">Nonomuraea mangrovi</name>
    <dbReference type="NCBI Taxonomy" id="2316207"/>
    <lineage>
        <taxon>Bacteria</taxon>
        <taxon>Bacillati</taxon>
        <taxon>Actinomycetota</taxon>
        <taxon>Actinomycetes</taxon>
        <taxon>Streptosporangiales</taxon>
        <taxon>Streptosporangiaceae</taxon>
        <taxon>Nonomuraea</taxon>
    </lineage>
</organism>
<dbReference type="Proteomes" id="UP001597368">
    <property type="component" value="Unassembled WGS sequence"/>
</dbReference>
<evidence type="ECO:0000313" key="7">
    <source>
        <dbReference type="EMBL" id="MFD1932766.1"/>
    </source>
</evidence>
<dbReference type="InterPro" id="IPR013328">
    <property type="entry name" value="6PGD_dom2"/>
</dbReference>
<dbReference type="InterPro" id="IPR006183">
    <property type="entry name" value="Pgluconate_DH"/>
</dbReference>